<sequence length="360" mass="42109">MKLSKGLLFMILMPFAFSANAQQANPSKGLKDYYDKYFPIGVAVSPYSIKNPKESALILKEFNSLTPENAMKMAPIHPEENRYNWKDADSIVAFAQVHGLRVRGHNLCWHEQTPKWLFYDQQGKLVTKEILLKRLKDHIFTVVNRYKGKIYAWDVVNEAIDDDSTKFLRNSLWYQICGEDFIFKAFEYAHEADPKAVLFYNDYNTERPEKRERVYKLLKKLVDAKVPINAVGLQAHWSLDEPTQKDLITTIERFSSLGLKVQITELDMSVYPWEKNRRDLRPGESDTYTPEAEQKQADQYAMVFKVFRQYKSVVSGVTFWNISDKHTWLDEYPVKGRKNYPLLFDQNLQPKKAYQSVVAF</sequence>
<dbReference type="GO" id="GO:0045493">
    <property type="term" value="P:xylan catabolic process"/>
    <property type="evidence" value="ECO:0007669"/>
    <property type="project" value="UniProtKB-KW"/>
</dbReference>
<gene>
    <name evidence="9" type="ORF">RG47T_2773</name>
</gene>
<evidence type="ECO:0000256" key="1">
    <source>
        <dbReference type="ARBA" id="ARBA00022801"/>
    </source>
</evidence>
<evidence type="ECO:0000256" key="3">
    <source>
        <dbReference type="ARBA" id="ARBA00023295"/>
    </source>
</evidence>
<feature type="signal peptide" evidence="7">
    <location>
        <begin position="1"/>
        <end position="21"/>
    </location>
</feature>
<dbReference type="PROSITE" id="PS00591">
    <property type="entry name" value="GH10_1"/>
    <property type="match status" value="1"/>
</dbReference>
<proteinExistence type="inferred from homology"/>
<dbReference type="PRINTS" id="PR00134">
    <property type="entry name" value="GLHYDRLASE10"/>
</dbReference>
<protein>
    <recommendedName>
        <fullName evidence="6">Beta-xylanase</fullName>
        <ecNumber evidence="6">3.2.1.8</ecNumber>
    </recommendedName>
</protein>
<dbReference type="RefSeq" id="WP_074489950.1">
    <property type="nucleotide sequence ID" value="NZ_FPAM01000018.1"/>
</dbReference>
<dbReference type="Gene3D" id="3.20.20.80">
    <property type="entry name" value="Glycosidases"/>
    <property type="match status" value="1"/>
</dbReference>
<dbReference type="Pfam" id="PF00331">
    <property type="entry name" value="Glyco_hydro_10"/>
    <property type="match status" value="1"/>
</dbReference>
<keyword evidence="3 6" id="KW-0326">Glycosidase</keyword>
<dbReference type="PROSITE" id="PS51760">
    <property type="entry name" value="GH10_2"/>
    <property type="match status" value="1"/>
</dbReference>
<evidence type="ECO:0000256" key="4">
    <source>
        <dbReference type="ARBA" id="ARBA00023326"/>
    </source>
</evidence>
<dbReference type="EC" id="3.2.1.8" evidence="6"/>
<dbReference type="PANTHER" id="PTHR31490:SF90">
    <property type="entry name" value="ENDO-1,4-BETA-XYLANASE A"/>
    <property type="match status" value="1"/>
</dbReference>
<evidence type="ECO:0000256" key="7">
    <source>
        <dbReference type="SAM" id="SignalP"/>
    </source>
</evidence>
<comment type="catalytic activity">
    <reaction evidence="6">
        <text>Endohydrolysis of (1-&gt;4)-beta-D-xylosidic linkages in xylans.</text>
        <dbReference type="EC" id="3.2.1.8"/>
    </reaction>
</comment>
<dbReference type="AlphaFoldDB" id="A0A1Q5ZZW7"/>
<dbReference type="OrthoDB" id="1032269at2"/>
<keyword evidence="10" id="KW-1185">Reference proteome</keyword>
<keyword evidence="7" id="KW-0732">Signal</keyword>
<organism evidence="9 10">
    <name type="scientific">Mucilaginibacter polytrichastri</name>
    <dbReference type="NCBI Taxonomy" id="1302689"/>
    <lineage>
        <taxon>Bacteria</taxon>
        <taxon>Pseudomonadati</taxon>
        <taxon>Bacteroidota</taxon>
        <taxon>Sphingobacteriia</taxon>
        <taxon>Sphingobacteriales</taxon>
        <taxon>Sphingobacteriaceae</taxon>
        <taxon>Mucilaginibacter</taxon>
    </lineage>
</organism>
<dbReference type="PANTHER" id="PTHR31490">
    <property type="entry name" value="GLYCOSYL HYDROLASE"/>
    <property type="match status" value="1"/>
</dbReference>
<dbReference type="Proteomes" id="UP000186720">
    <property type="component" value="Unassembled WGS sequence"/>
</dbReference>
<keyword evidence="9" id="KW-0858">Xylan degradation</keyword>
<evidence type="ECO:0000256" key="6">
    <source>
        <dbReference type="RuleBase" id="RU361174"/>
    </source>
</evidence>
<dbReference type="InterPro" id="IPR017853">
    <property type="entry name" value="GH"/>
</dbReference>
<dbReference type="EMBL" id="MPPL01000001">
    <property type="protein sequence ID" value="OKS87313.1"/>
    <property type="molecule type" value="Genomic_DNA"/>
</dbReference>
<keyword evidence="4 6" id="KW-0624">Polysaccharide degradation</keyword>
<dbReference type="SMART" id="SM00633">
    <property type="entry name" value="Glyco_10"/>
    <property type="match status" value="1"/>
</dbReference>
<reference evidence="9 10" key="1">
    <citation type="submission" date="2016-11" db="EMBL/GenBank/DDBJ databases">
        <title>Whole Genome Sequencing of Mucilaginibacter polytrichastri RG4-7(T) isolated from the moss sample.</title>
        <authorList>
            <person name="Li Y."/>
        </authorList>
    </citation>
    <scope>NUCLEOTIDE SEQUENCE [LARGE SCALE GENOMIC DNA]</scope>
    <source>
        <strain evidence="9 10">RG4-7</strain>
    </source>
</reference>
<dbReference type="InterPro" id="IPR044846">
    <property type="entry name" value="GH10"/>
</dbReference>
<evidence type="ECO:0000259" key="8">
    <source>
        <dbReference type="PROSITE" id="PS51760"/>
    </source>
</evidence>
<evidence type="ECO:0000313" key="10">
    <source>
        <dbReference type="Proteomes" id="UP000186720"/>
    </source>
</evidence>
<dbReference type="InterPro" id="IPR001000">
    <property type="entry name" value="GH10_dom"/>
</dbReference>
<dbReference type="SUPFAM" id="SSF51445">
    <property type="entry name" value="(Trans)glycosidases"/>
    <property type="match status" value="1"/>
</dbReference>
<accession>A0A1Q5ZZW7</accession>
<feature type="active site" description="Nucleophile" evidence="5">
    <location>
        <position position="265"/>
    </location>
</feature>
<evidence type="ECO:0000313" key="9">
    <source>
        <dbReference type="EMBL" id="OKS87313.1"/>
    </source>
</evidence>
<evidence type="ECO:0000256" key="2">
    <source>
        <dbReference type="ARBA" id="ARBA00023277"/>
    </source>
</evidence>
<keyword evidence="2 6" id="KW-0119">Carbohydrate metabolism</keyword>
<evidence type="ECO:0000256" key="5">
    <source>
        <dbReference type="PROSITE-ProRule" id="PRU10061"/>
    </source>
</evidence>
<dbReference type="GO" id="GO:0031176">
    <property type="term" value="F:endo-1,4-beta-xylanase activity"/>
    <property type="evidence" value="ECO:0007669"/>
    <property type="project" value="UniProtKB-EC"/>
</dbReference>
<feature type="domain" description="GH10" evidence="8">
    <location>
        <begin position="24"/>
        <end position="360"/>
    </location>
</feature>
<dbReference type="InterPro" id="IPR031158">
    <property type="entry name" value="GH10_AS"/>
</dbReference>
<name>A0A1Q5ZZW7_9SPHI</name>
<comment type="caution">
    <text evidence="9">The sequence shown here is derived from an EMBL/GenBank/DDBJ whole genome shotgun (WGS) entry which is preliminary data.</text>
</comment>
<comment type="similarity">
    <text evidence="6">Belongs to the glycosyl hydrolase 10 (cellulase F) family.</text>
</comment>
<feature type="chain" id="PRO_5010348403" description="Beta-xylanase" evidence="7">
    <location>
        <begin position="22"/>
        <end position="360"/>
    </location>
</feature>
<keyword evidence="1 6" id="KW-0378">Hydrolase</keyword>
<dbReference type="STRING" id="1302689.RG47T_2773"/>